<sequence>MDIIRTSADGYQEIRTGLGWRRVLSPASTEATFSLPVIDIGDMGHPDRERRRSVAREVCHAAANVGFFYVSNHGVPTRVIESILSETKRFFHDLSLEEKMEYDTEKHEHYYGYYPINLDPNLPAGAKLNEGINYGYEPSIDPGAATSDNNGDNWWPTEKRLPGYEKNVKEYMCHVLALSRALLRMFALGLNLDEHSFDHLATRPYSILKMAHYPGNLSGTDEPSSIRPHTDYELLTILLQDDIPSLEVLSNTGQWIQAKPIPGTFVVNIGDSMAMLTNGLFVSTMHRVLNLSRRDRYSVPFFLGANQEAELKALEQFVTSDQPPKFQPITSGEYVRRSLQAVKIQQKYDEEQQKRRRPDGDAQYVDLALSEQFKHYREGSWLDGRSETVTIGDGEHIKYLILGAGCGGLLFATKLIKAGISVSEIRIVNSAGSVGGTWHYNRYPGLMCDIESYCYLPLSEETDYIPKHKYAYGYEFRAYLNAVADRYRLSKTAMFRITINSLLWDDSSCQWKVGMTKKRKSGPELKIEATVDFAIAASKFILYPKLPTVSGVENFNGTSFHTSRWNYSVTGGSEDNPILDNLSGKRVGIIGQGATAVQRPTNKYTWKSTVASHPGWWKERNLNLAVHLSGAPPPADLDLVNDKWSTYLSCRGLLGGTDPPSSVDEIPTFVAHQYALDLPRAERIRQRVDEIVEDKRSAKTLKHRYSTWCKRPTFHDYLPCFNLPNVELVDTDGKGADRLTATGAVKITGRNGKDMDAKWEEAVAMLHGTVTHDFSNFFMPGPFHAAATGNQNSVLDIMSNHVAQVITQAQTKHRAGR</sequence>
<dbReference type="GO" id="GO:0016491">
    <property type="term" value="F:oxidoreductase activity"/>
    <property type="evidence" value="ECO:0007669"/>
    <property type="project" value="UniProtKB-KW"/>
</dbReference>
<dbReference type="InterPro" id="IPR027443">
    <property type="entry name" value="IPNS-like_sf"/>
</dbReference>
<dbReference type="GeneID" id="30014199"/>
<dbReference type="InterPro" id="IPR044861">
    <property type="entry name" value="IPNS-like_FE2OG_OXY"/>
</dbReference>
<evidence type="ECO:0000256" key="3">
    <source>
        <dbReference type="ARBA" id="ARBA00010139"/>
    </source>
</evidence>
<evidence type="ECO:0000313" key="10">
    <source>
        <dbReference type="Proteomes" id="UP000078343"/>
    </source>
</evidence>
<dbReference type="InterPro" id="IPR026992">
    <property type="entry name" value="DIOX_N"/>
</dbReference>
<dbReference type="AlphaFoldDB" id="A0A178Z7W9"/>
<comment type="caution">
    <text evidence="9">The sequence shown here is derived from an EMBL/GenBank/DDBJ whole genome shotgun (WGS) entry which is preliminary data.</text>
</comment>
<evidence type="ECO:0000256" key="2">
    <source>
        <dbReference type="ARBA" id="ARBA00004721"/>
    </source>
</evidence>
<comment type="cofactor">
    <cofactor evidence="1">
        <name>FAD</name>
        <dbReference type="ChEBI" id="CHEBI:57692"/>
    </cofactor>
</comment>
<evidence type="ECO:0000256" key="6">
    <source>
        <dbReference type="ARBA" id="ARBA00022857"/>
    </source>
</evidence>
<name>A0A178Z7W9_9EURO</name>
<evidence type="ECO:0000256" key="5">
    <source>
        <dbReference type="ARBA" id="ARBA00022827"/>
    </source>
</evidence>
<dbReference type="PRINTS" id="PR00682">
    <property type="entry name" value="IPNSYNTHASE"/>
</dbReference>
<dbReference type="Pfam" id="PF14226">
    <property type="entry name" value="DIOX_N"/>
    <property type="match status" value="1"/>
</dbReference>
<evidence type="ECO:0000256" key="7">
    <source>
        <dbReference type="ARBA" id="ARBA00023002"/>
    </source>
</evidence>
<dbReference type="InterPro" id="IPR050775">
    <property type="entry name" value="FAD-binding_Monooxygenases"/>
</dbReference>
<evidence type="ECO:0000313" key="9">
    <source>
        <dbReference type="EMBL" id="OAP55879.1"/>
    </source>
</evidence>
<gene>
    <name evidence="9" type="ORF">AYL99_10031</name>
</gene>
<comment type="pathway">
    <text evidence="2">Secondary metabolite biosynthesis; terpenoid biosynthesis.</text>
</comment>
<accession>A0A178Z7W9</accession>
<dbReference type="GO" id="GO:0044283">
    <property type="term" value="P:small molecule biosynthetic process"/>
    <property type="evidence" value="ECO:0007669"/>
    <property type="project" value="UniProtKB-ARBA"/>
</dbReference>
<dbReference type="RefSeq" id="XP_018689246.1">
    <property type="nucleotide sequence ID" value="XM_018841537.1"/>
</dbReference>
<dbReference type="Gene3D" id="2.60.120.330">
    <property type="entry name" value="B-lactam Antibiotic, Isopenicillin N Synthase, Chain"/>
    <property type="match status" value="1"/>
</dbReference>
<dbReference type="InterPro" id="IPR005123">
    <property type="entry name" value="Oxoglu/Fe-dep_dioxygenase_dom"/>
</dbReference>
<dbReference type="Gene3D" id="3.50.50.60">
    <property type="entry name" value="FAD/NAD(P)-binding domain"/>
    <property type="match status" value="2"/>
</dbReference>
<comment type="similarity">
    <text evidence="3">Belongs to the FAD-binding monooxygenase family.</text>
</comment>
<keyword evidence="4" id="KW-0285">Flavoprotein</keyword>
<dbReference type="InterPro" id="IPR036188">
    <property type="entry name" value="FAD/NAD-bd_sf"/>
</dbReference>
<keyword evidence="10" id="KW-1185">Reference proteome</keyword>
<keyword evidence="6" id="KW-0521">NADP</keyword>
<reference evidence="9 10" key="1">
    <citation type="submission" date="2016-04" db="EMBL/GenBank/DDBJ databases">
        <title>Draft genome of Fonsecaea erecta CBS 125763.</title>
        <authorList>
            <person name="Weiss V.A."/>
            <person name="Vicente V.A."/>
            <person name="Raittz R.T."/>
            <person name="Moreno L.F."/>
            <person name="De Souza E.M."/>
            <person name="Pedrosa F.O."/>
            <person name="Steffens M.B."/>
            <person name="Faoro H."/>
            <person name="Tadra-Sfeir M.Z."/>
            <person name="Najafzadeh M.J."/>
            <person name="Felipe M.S."/>
            <person name="Teixeira M."/>
            <person name="Sun J."/>
            <person name="Xi L."/>
            <person name="Gomes R."/>
            <person name="De Azevedo C.M."/>
            <person name="Salgado C.G."/>
            <person name="Da Silva M.B."/>
            <person name="Nascimento M.F."/>
            <person name="Queiroz-Telles F."/>
            <person name="Attili D.S."/>
            <person name="Gorbushina A."/>
        </authorList>
    </citation>
    <scope>NUCLEOTIDE SEQUENCE [LARGE SCALE GENOMIC DNA]</scope>
    <source>
        <strain evidence="9 10">CBS 125763</strain>
    </source>
</reference>
<dbReference type="Proteomes" id="UP000078343">
    <property type="component" value="Unassembled WGS sequence"/>
</dbReference>
<dbReference type="PANTHER" id="PTHR43098:SF2">
    <property type="entry name" value="FAD-BINDING MONOOXYGENASE AUSB-RELATED"/>
    <property type="match status" value="1"/>
</dbReference>
<organism evidence="9 10">
    <name type="scientific">Fonsecaea erecta</name>
    <dbReference type="NCBI Taxonomy" id="1367422"/>
    <lineage>
        <taxon>Eukaryota</taxon>
        <taxon>Fungi</taxon>
        <taxon>Dikarya</taxon>
        <taxon>Ascomycota</taxon>
        <taxon>Pezizomycotina</taxon>
        <taxon>Eurotiomycetes</taxon>
        <taxon>Chaetothyriomycetidae</taxon>
        <taxon>Chaetothyriales</taxon>
        <taxon>Herpotrichiellaceae</taxon>
        <taxon>Fonsecaea</taxon>
    </lineage>
</organism>
<protein>
    <recommendedName>
        <fullName evidence="8">Fe2OG dioxygenase domain-containing protein</fullName>
    </recommendedName>
</protein>
<feature type="domain" description="Fe2OG dioxygenase" evidence="8">
    <location>
        <begin position="203"/>
        <end position="305"/>
    </location>
</feature>
<dbReference type="EMBL" id="LVYI01000010">
    <property type="protein sequence ID" value="OAP55879.1"/>
    <property type="molecule type" value="Genomic_DNA"/>
</dbReference>
<dbReference type="OrthoDB" id="288590at2759"/>
<dbReference type="Pfam" id="PF03171">
    <property type="entry name" value="2OG-FeII_Oxy"/>
    <property type="match status" value="1"/>
</dbReference>
<dbReference type="PROSITE" id="PS51471">
    <property type="entry name" value="FE2OG_OXY"/>
    <property type="match status" value="1"/>
</dbReference>
<dbReference type="STRING" id="1367422.A0A178Z7W9"/>
<proteinExistence type="inferred from homology"/>
<keyword evidence="7" id="KW-0560">Oxidoreductase</keyword>
<dbReference type="PANTHER" id="PTHR43098">
    <property type="entry name" value="L-ORNITHINE N(5)-MONOOXYGENASE-RELATED"/>
    <property type="match status" value="1"/>
</dbReference>
<dbReference type="SUPFAM" id="SSF51905">
    <property type="entry name" value="FAD/NAD(P)-binding domain"/>
    <property type="match status" value="2"/>
</dbReference>
<dbReference type="SUPFAM" id="SSF51197">
    <property type="entry name" value="Clavaminate synthase-like"/>
    <property type="match status" value="1"/>
</dbReference>
<evidence type="ECO:0000259" key="8">
    <source>
        <dbReference type="PROSITE" id="PS51471"/>
    </source>
</evidence>
<keyword evidence="5" id="KW-0274">FAD</keyword>
<evidence type="ECO:0000256" key="4">
    <source>
        <dbReference type="ARBA" id="ARBA00022630"/>
    </source>
</evidence>
<evidence type="ECO:0000256" key="1">
    <source>
        <dbReference type="ARBA" id="ARBA00001974"/>
    </source>
</evidence>